<dbReference type="EMBL" id="JADJNC010000012">
    <property type="protein sequence ID" value="MBK7423214.1"/>
    <property type="molecule type" value="Genomic_DNA"/>
</dbReference>
<proteinExistence type="predicted"/>
<organism evidence="1 2">
    <name type="scientific">Candidatus Propionivibrio dominans</name>
    <dbReference type="NCBI Taxonomy" id="2954373"/>
    <lineage>
        <taxon>Bacteria</taxon>
        <taxon>Pseudomonadati</taxon>
        <taxon>Pseudomonadota</taxon>
        <taxon>Betaproteobacteria</taxon>
        <taxon>Rhodocyclales</taxon>
        <taxon>Rhodocyclaceae</taxon>
        <taxon>Propionivibrio</taxon>
    </lineage>
</organism>
<accession>A0A9D7IH97</accession>
<evidence type="ECO:0000313" key="1">
    <source>
        <dbReference type="EMBL" id="MBK7423214.1"/>
    </source>
</evidence>
<reference evidence="1" key="1">
    <citation type="submission" date="2020-10" db="EMBL/GenBank/DDBJ databases">
        <title>Connecting structure to function with the recovery of over 1000 high-quality activated sludge metagenome-assembled genomes encoding full-length rRNA genes using long-read sequencing.</title>
        <authorList>
            <person name="Singleton C.M."/>
            <person name="Petriglieri F."/>
            <person name="Kristensen J.M."/>
            <person name="Kirkegaard R.H."/>
            <person name="Michaelsen T.Y."/>
            <person name="Andersen M.H."/>
            <person name="Karst S.M."/>
            <person name="Dueholm M.S."/>
            <person name="Nielsen P.H."/>
            <person name="Albertsen M."/>
        </authorList>
    </citation>
    <scope>NUCLEOTIDE SEQUENCE</scope>
    <source>
        <strain evidence="1">EsbW_18-Q3-R4-48_MAXAC.044</strain>
    </source>
</reference>
<sequence length="82" mass="9664">MSISIFSVVINAMLYGALLQRETSVSACCEEQSVPLVPRNFRFGLERRIEGQEFQRHYRQYRYSVYHGQLLARDRVKKSGRH</sequence>
<dbReference type="AlphaFoldDB" id="A0A9D7IH97"/>
<protein>
    <submittedName>
        <fullName evidence="1">Uncharacterized protein</fullName>
    </submittedName>
</protein>
<name>A0A9D7IH97_9RHOO</name>
<evidence type="ECO:0000313" key="2">
    <source>
        <dbReference type="Proteomes" id="UP000886602"/>
    </source>
</evidence>
<gene>
    <name evidence="1" type="ORF">IPJ48_09010</name>
</gene>
<comment type="caution">
    <text evidence="1">The sequence shown here is derived from an EMBL/GenBank/DDBJ whole genome shotgun (WGS) entry which is preliminary data.</text>
</comment>
<dbReference type="Proteomes" id="UP000886602">
    <property type="component" value="Unassembled WGS sequence"/>
</dbReference>